<evidence type="ECO:0000313" key="2">
    <source>
        <dbReference type="Proteomes" id="UP000730482"/>
    </source>
</evidence>
<name>A0ABS5KXX6_9ACTN</name>
<dbReference type="RefSeq" id="WP_212014656.1">
    <property type="nucleotide sequence ID" value="NZ_JAAFYZ010000119.1"/>
</dbReference>
<gene>
    <name evidence="1" type="ORF">KGQ19_28970</name>
</gene>
<reference evidence="1 2" key="1">
    <citation type="submission" date="2020-02" db="EMBL/GenBank/DDBJ databases">
        <title>Acidophilic actinobacteria isolated from forest soil.</title>
        <authorList>
            <person name="Golinska P."/>
        </authorList>
    </citation>
    <scope>NUCLEOTIDE SEQUENCE [LARGE SCALE GENOMIC DNA]</scope>
    <source>
        <strain evidence="1 2">NL8</strain>
    </source>
</reference>
<organism evidence="1 2">
    <name type="scientific">Catenulispora pinistramenti</name>
    <dbReference type="NCBI Taxonomy" id="2705254"/>
    <lineage>
        <taxon>Bacteria</taxon>
        <taxon>Bacillati</taxon>
        <taxon>Actinomycetota</taxon>
        <taxon>Actinomycetes</taxon>
        <taxon>Catenulisporales</taxon>
        <taxon>Catenulisporaceae</taxon>
        <taxon>Catenulispora</taxon>
    </lineage>
</organism>
<protein>
    <submittedName>
        <fullName evidence="1">Uncharacterized protein</fullName>
    </submittedName>
</protein>
<comment type="caution">
    <text evidence="1">The sequence shown here is derived from an EMBL/GenBank/DDBJ whole genome shotgun (WGS) entry which is preliminary data.</text>
</comment>
<dbReference type="EMBL" id="JAAFYZ010000119">
    <property type="protein sequence ID" value="MBS2550912.1"/>
    <property type="molecule type" value="Genomic_DNA"/>
</dbReference>
<evidence type="ECO:0000313" key="1">
    <source>
        <dbReference type="EMBL" id="MBS2550912.1"/>
    </source>
</evidence>
<dbReference type="Proteomes" id="UP000730482">
    <property type="component" value="Unassembled WGS sequence"/>
</dbReference>
<keyword evidence="2" id="KW-1185">Reference proteome</keyword>
<proteinExistence type="predicted"/>
<accession>A0ABS5KXX6</accession>
<sequence length="217" mass="23458">MDVVLPAFAWLCLAALIVLSPRVGPHRVRRQAADVAAGLRTRHAFTDAPDIEHVWPTTEPPCHYGTRHTITDAVTGSIDGLPVTSATYTCHYNGSTHLYGLIAITLPDPAERLEIRHGAVFESAWVLDTPPDGATHAGSHAFDEQYELYFPDRADGAMGLLREDGISAMVQAPDKFSLRAADRRLSLWRRDGWSGDVAVLAAVRAGVGVVSAVRLVG</sequence>